<reference evidence="2" key="1">
    <citation type="submission" date="2023-03" db="EMBL/GenBank/DDBJ databases">
        <title>Complete genome of Cladonia borealis.</title>
        <authorList>
            <person name="Park H."/>
        </authorList>
    </citation>
    <scope>NUCLEOTIDE SEQUENCE</scope>
    <source>
        <strain evidence="2">ANT050790</strain>
    </source>
</reference>
<feature type="region of interest" description="Disordered" evidence="1">
    <location>
        <begin position="228"/>
        <end position="266"/>
    </location>
</feature>
<evidence type="ECO:0000313" key="2">
    <source>
        <dbReference type="EMBL" id="KAK0514489.1"/>
    </source>
</evidence>
<feature type="region of interest" description="Disordered" evidence="1">
    <location>
        <begin position="143"/>
        <end position="188"/>
    </location>
</feature>
<comment type="caution">
    <text evidence="2">The sequence shown here is derived from an EMBL/GenBank/DDBJ whole genome shotgun (WGS) entry which is preliminary data.</text>
</comment>
<accession>A0AA39R6E0</accession>
<dbReference type="Proteomes" id="UP001166286">
    <property type="component" value="Unassembled WGS sequence"/>
</dbReference>
<feature type="compositionally biased region" description="Basic and acidic residues" evidence="1">
    <location>
        <begin position="245"/>
        <end position="255"/>
    </location>
</feature>
<protein>
    <submittedName>
        <fullName evidence="2">Uncharacterized protein</fullName>
    </submittedName>
</protein>
<sequence>MVLPGWNVSEPVELAVKLYEVVEALKSAPEEAKAFRSKIDSFRRSLTELQKVIHHDGPNRSSAQDLDHLRETLVRCQDCVKRCEEFGDQFAKIAKDGAASLRGAREATRFVWQDKKVERLRQEIDSQMNSIGLTLMIQTFSDSRSRRGSEAPSAIGFTPPRRTDTNTTLPPYTPGPGISWNPSETPRAKTPAEFLGLKVETGGEKSDSDIKFGKSKALLESDEIPPAKFFASPQSSPIALRPKRSSPELDKDVDVKPLPSRQNTATEVATPPDALGIYNSYSSSSYSTSPTLSRVFSSPAGFSVAPSRQTSLTRQDSYFSLDSALPETTMYNLTGAKISYYKSKSRISYPLTSIESFRDSQTRRRFIVISPPSSSNIKLYLFPPSERLIPHSEHPQAYGSTNRYRVKFLEPYRLSSQRVASLGKPADGGLSMATPIVASSASVSSLSGMVSPTLSSKESTFKDESLRHEYDFEKEDDYRAFQELLMGPDVRLNLQVPIQLITSKRYEEGKLVKHSGLQYLRLWQYGRSQYLMFFANMSSNRYKEYKMEYFRPIDAKSKTVVKLVVHMPGMIRRGSKSKSPILYAEQAPEVGLVGGTDSEDLKGLDYMSIEFSHAEDKTSFLRQAKFHGLSEDAMISPITFQSRSPTV</sequence>
<dbReference type="EMBL" id="JAFEKC020000005">
    <property type="protein sequence ID" value="KAK0514489.1"/>
    <property type="molecule type" value="Genomic_DNA"/>
</dbReference>
<proteinExistence type="predicted"/>
<evidence type="ECO:0000313" key="3">
    <source>
        <dbReference type="Proteomes" id="UP001166286"/>
    </source>
</evidence>
<name>A0AA39R6E0_9LECA</name>
<keyword evidence="3" id="KW-1185">Reference proteome</keyword>
<evidence type="ECO:0000256" key="1">
    <source>
        <dbReference type="SAM" id="MobiDB-lite"/>
    </source>
</evidence>
<gene>
    <name evidence="2" type="ORF">JMJ35_003106</name>
</gene>
<dbReference type="AlphaFoldDB" id="A0AA39R6E0"/>
<organism evidence="2 3">
    <name type="scientific">Cladonia borealis</name>
    <dbReference type="NCBI Taxonomy" id="184061"/>
    <lineage>
        <taxon>Eukaryota</taxon>
        <taxon>Fungi</taxon>
        <taxon>Dikarya</taxon>
        <taxon>Ascomycota</taxon>
        <taxon>Pezizomycotina</taxon>
        <taxon>Lecanoromycetes</taxon>
        <taxon>OSLEUM clade</taxon>
        <taxon>Lecanoromycetidae</taxon>
        <taxon>Lecanorales</taxon>
        <taxon>Lecanorineae</taxon>
        <taxon>Cladoniaceae</taxon>
        <taxon>Cladonia</taxon>
    </lineage>
</organism>